<protein>
    <recommendedName>
        <fullName evidence="3">DUF2244 domain-containing protein</fullName>
    </recommendedName>
</protein>
<proteinExistence type="predicted"/>
<evidence type="ECO:0008006" key="3">
    <source>
        <dbReference type="Google" id="ProtNLM"/>
    </source>
</evidence>
<comment type="caution">
    <text evidence="1">The sequence shown here is derived from an EMBL/GenBank/DDBJ whole genome shotgun (WGS) entry which is preliminary data.</text>
</comment>
<organism evidence="1 2">
    <name type="scientific">Lysobacter koreensis</name>
    <dbReference type="NCBI Taxonomy" id="266122"/>
    <lineage>
        <taxon>Bacteria</taxon>
        <taxon>Pseudomonadati</taxon>
        <taxon>Pseudomonadota</taxon>
        <taxon>Gammaproteobacteria</taxon>
        <taxon>Lysobacterales</taxon>
        <taxon>Lysobacteraceae</taxon>
        <taxon>Lysobacter</taxon>
    </lineage>
</organism>
<sequence length="150" mass="16247">MAKSRNWSNTSAPCRLEWPSSRWLAACLGLLGLGAALAVIASEMPFPASLPLAFAALVQGLGLARRELRRCVHCLIIGPGEGVPTLDGEPMTDLELQWRGPLAFLCWRDAAGHRRHLTGWPDILDAGARRELRLAMAARTPAPRAQSMAT</sequence>
<dbReference type="EMBL" id="JBHTIH010000002">
    <property type="protein sequence ID" value="MFD0738330.1"/>
    <property type="molecule type" value="Genomic_DNA"/>
</dbReference>
<evidence type="ECO:0000313" key="2">
    <source>
        <dbReference type="Proteomes" id="UP001597090"/>
    </source>
</evidence>
<keyword evidence="2" id="KW-1185">Reference proteome</keyword>
<name>A0ABW2YIS6_9GAMM</name>
<dbReference type="RefSeq" id="WP_386811259.1">
    <property type="nucleotide sequence ID" value="NZ_JBHTIH010000002.1"/>
</dbReference>
<reference evidence="2" key="1">
    <citation type="journal article" date="2019" name="Int. J. Syst. Evol. Microbiol.">
        <title>The Global Catalogue of Microorganisms (GCM) 10K type strain sequencing project: providing services to taxonomists for standard genome sequencing and annotation.</title>
        <authorList>
            <consortium name="The Broad Institute Genomics Platform"/>
            <consortium name="The Broad Institute Genome Sequencing Center for Infectious Disease"/>
            <person name="Wu L."/>
            <person name="Ma J."/>
        </authorList>
    </citation>
    <scope>NUCLEOTIDE SEQUENCE [LARGE SCALE GENOMIC DNA]</scope>
    <source>
        <strain evidence="2">CCUG 55491</strain>
    </source>
</reference>
<accession>A0ABW2YIS6</accession>
<dbReference type="Proteomes" id="UP001597090">
    <property type="component" value="Unassembled WGS sequence"/>
</dbReference>
<evidence type="ECO:0000313" key="1">
    <source>
        <dbReference type="EMBL" id="MFD0738330.1"/>
    </source>
</evidence>
<gene>
    <name evidence="1" type="ORF">ACFQZQ_03395</name>
</gene>